<accession>A0A1G5IQY0</accession>
<dbReference type="Proteomes" id="UP000198870">
    <property type="component" value="Unassembled WGS sequence"/>
</dbReference>
<dbReference type="Pfam" id="PF06097">
    <property type="entry name" value="DUF945"/>
    <property type="match status" value="1"/>
</dbReference>
<evidence type="ECO:0000313" key="1">
    <source>
        <dbReference type="EMBL" id="SCY78160.1"/>
    </source>
</evidence>
<gene>
    <name evidence="1" type="ORF">SAMN05216233_12156</name>
</gene>
<evidence type="ECO:0000313" key="2">
    <source>
        <dbReference type="Proteomes" id="UP000198870"/>
    </source>
</evidence>
<dbReference type="RefSeq" id="WP_092214143.1">
    <property type="nucleotide sequence ID" value="NZ_FMUX01000021.1"/>
</dbReference>
<dbReference type="EMBL" id="FMUX01000021">
    <property type="protein sequence ID" value="SCY78160.1"/>
    <property type="molecule type" value="Genomic_DNA"/>
</dbReference>
<protein>
    <submittedName>
        <fullName evidence="1">Uncharacterized conserved protein YdgA, DUF945 family</fullName>
    </submittedName>
</protein>
<keyword evidence="2" id="KW-1185">Reference proteome</keyword>
<dbReference type="AlphaFoldDB" id="A0A1G5IQY0"/>
<name>A0A1G5IQY0_9BACT</name>
<proteinExistence type="predicted"/>
<dbReference type="InterPro" id="IPR010352">
    <property type="entry name" value="DUF945"/>
</dbReference>
<sequence length="434" mass="47236">MKKVLGGIILLILVLLMGAPWYIGKQVQTFYTQITEESLQQNPTLDIKDLDYQRGWFSSVITGTITFKTMGDDLALPADIRFKSDVIHGPVFWAALSSGSAMGLALDHSTVWIEPVAESDPEMAAMIKEIPPFEMKSLIGFNKTISSVYSIAAYAKSIESGSSPVNIDFAGLTGNGTFNWGSKDFDFKAEMPSFSIKESENEAFIIDSLTLSAAKAGGDTSARYDIAKIACNSKAANIHFVLDKAYVEALSKEAGEVYNSTLETGFDRLVNNYVTFAPAKLELMLDNLDKASIDTLRETINEAAASDAMGSEMYGMMLMGKVMELLPEILKRDPKLTLTTLSLGTGDDETLTATGYAKILGEQAINLPSAAFIAQALDAEFEAALPKAFLNNFVDLGQLMQLMDQGLLVSDEMYYRTKAIVKEGHVTINGNTIM</sequence>
<organism evidence="1 2">
    <name type="scientific">Desulfoluna spongiiphila</name>
    <dbReference type="NCBI Taxonomy" id="419481"/>
    <lineage>
        <taxon>Bacteria</taxon>
        <taxon>Pseudomonadati</taxon>
        <taxon>Thermodesulfobacteriota</taxon>
        <taxon>Desulfobacteria</taxon>
        <taxon>Desulfobacterales</taxon>
        <taxon>Desulfolunaceae</taxon>
        <taxon>Desulfoluna</taxon>
    </lineage>
</organism>
<dbReference type="STRING" id="419481.SAMN05216233_12156"/>
<reference evidence="1 2" key="1">
    <citation type="submission" date="2016-10" db="EMBL/GenBank/DDBJ databases">
        <authorList>
            <person name="de Groot N.N."/>
        </authorList>
    </citation>
    <scope>NUCLEOTIDE SEQUENCE [LARGE SCALE GENOMIC DNA]</scope>
    <source>
        <strain evidence="1 2">AA1</strain>
    </source>
</reference>